<proteinExistence type="predicted"/>
<sequence length="79" mass="7729">MTLKKFDLAKQQGLKINSGVRRGPPTGNGVGTQGKRNAAGSKLLGSLLGKAPAQTEAEGGEAGGDAGKAAPAKGASKKA</sequence>
<keyword evidence="3" id="KW-1185">Reference proteome</keyword>
<evidence type="ECO:0000313" key="3">
    <source>
        <dbReference type="Proteomes" id="UP000366945"/>
    </source>
</evidence>
<dbReference type="GeneID" id="300403302"/>
<reference evidence="2 3" key="1">
    <citation type="submission" date="2019-08" db="EMBL/GenBank/DDBJ databases">
        <authorList>
            <person name="Peeters C."/>
        </authorList>
    </citation>
    <scope>NUCLEOTIDE SEQUENCE [LARGE SCALE GENOMIC DNA]</scope>
    <source>
        <strain evidence="2 3">LMG 31114</strain>
    </source>
</reference>
<evidence type="ECO:0000313" key="2">
    <source>
        <dbReference type="EMBL" id="VVD83252.1"/>
    </source>
</evidence>
<accession>A0A5E4T7Q7</accession>
<organism evidence="2 3">
    <name type="scientific">Pandoraea pneumonica</name>
    <dbReference type="NCBI Taxonomy" id="2508299"/>
    <lineage>
        <taxon>Bacteria</taxon>
        <taxon>Pseudomonadati</taxon>
        <taxon>Pseudomonadota</taxon>
        <taxon>Betaproteobacteria</taxon>
        <taxon>Burkholderiales</taxon>
        <taxon>Burkholderiaceae</taxon>
        <taxon>Pandoraea</taxon>
    </lineage>
</organism>
<evidence type="ECO:0000256" key="1">
    <source>
        <dbReference type="SAM" id="MobiDB-lite"/>
    </source>
</evidence>
<dbReference type="AlphaFoldDB" id="A0A5E4T7Q7"/>
<feature type="compositionally biased region" description="Low complexity" evidence="1">
    <location>
        <begin position="38"/>
        <end position="57"/>
    </location>
</feature>
<name>A0A5E4T7Q7_9BURK</name>
<dbReference type="Proteomes" id="UP000366945">
    <property type="component" value="Unassembled WGS sequence"/>
</dbReference>
<dbReference type="EMBL" id="CABPSK010000001">
    <property type="protein sequence ID" value="VVD83252.1"/>
    <property type="molecule type" value="Genomic_DNA"/>
</dbReference>
<dbReference type="RefSeq" id="WP_150678557.1">
    <property type="nucleotide sequence ID" value="NZ_CABPSK010000001.1"/>
</dbReference>
<feature type="region of interest" description="Disordered" evidence="1">
    <location>
        <begin position="14"/>
        <end position="79"/>
    </location>
</feature>
<dbReference type="OrthoDB" id="8945265at2"/>
<feature type="compositionally biased region" description="Low complexity" evidence="1">
    <location>
        <begin position="67"/>
        <end position="79"/>
    </location>
</feature>
<gene>
    <name evidence="2" type="ORF">PPN31114_01246</name>
</gene>
<protein>
    <submittedName>
        <fullName evidence="2">Uncharacterized protein</fullName>
    </submittedName>
</protein>